<dbReference type="EMBL" id="JAWDGP010006027">
    <property type="protein sequence ID" value="KAK3748378.1"/>
    <property type="molecule type" value="Genomic_DNA"/>
</dbReference>
<evidence type="ECO:0000313" key="3">
    <source>
        <dbReference type="Proteomes" id="UP001283361"/>
    </source>
</evidence>
<organism evidence="2 3">
    <name type="scientific">Elysia crispata</name>
    <name type="common">lettuce slug</name>
    <dbReference type="NCBI Taxonomy" id="231223"/>
    <lineage>
        <taxon>Eukaryota</taxon>
        <taxon>Metazoa</taxon>
        <taxon>Spiralia</taxon>
        <taxon>Lophotrochozoa</taxon>
        <taxon>Mollusca</taxon>
        <taxon>Gastropoda</taxon>
        <taxon>Heterobranchia</taxon>
        <taxon>Euthyneura</taxon>
        <taxon>Panpulmonata</taxon>
        <taxon>Sacoglossa</taxon>
        <taxon>Placobranchoidea</taxon>
        <taxon>Plakobranchidae</taxon>
        <taxon>Elysia</taxon>
    </lineage>
</organism>
<proteinExistence type="predicted"/>
<evidence type="ECO:0000313" key="2">
    <source>
        <dbReference type="EMBL" id="KAK3748378.1"/>
    </source>
</evidence>
<protein>
    <submittedName>
        <fullName evidence="2">Uncharacterized protein</fullName>
    </submittedName>
</protein>
<evidence type="ECO:0000256" key="1">
    <source>
        <dbReference type="SAM" id="MobiDB-lite"/>
    </source>
</evidence>
<dbReference type="AlphaFoldDB" id="A0AAE0YJU7"/>
<reference evidence="2" key="1">
    <citation type="journal article" date="2023" name="G3 (Bethesda)">
        <title>A reference genome for the long-term kleptoplast-retaining sea slug Elysia crispata morphotype clarki.</title>
        <authorList>
            <person name="Eastman K.E."/>
            <person name="Pendleton A.L."/>
            <person name="Shaikh M.A."/>
            <person name="Suttiyut T."/>
            <person name="Ogas R."/>
            <person name="Tomko P."/>
            <person name="Gavelis G."/>
            <person name="Widhalm J.R."/>
            <person name="Wisecaver J.H."/>
        </authorList>
    </citation>
    <scope>NUCLEOTIDE SEQUENCE</scope>
    <source>
        <strain evidence="2">ECLA1</strain>
    </source>
</reference>
<gene>
    <name evidence="2" type="ORF">RRG08_018220</name>
</gene>
<name>A0AAE0YJU7_9GAST</name>
<comment type="caution">
    <text evidence="2">The sequence shown here is derived from an EMBL/GenBank/DDBJ whole genome shotgun (WGS) entry which is preliminary data.</text>
</comment>
<dbReference type="Proteomes" id="UP001283361">
    <property type="component" value="Unassembled WGS sequence"/>
</dbReference>
<feature type="region of interest" description="Disordered" evidence="1">
    <location>
        <begin position="88"/>
        <end position="143"/>
    </location>
</feature>
<sequence>MASRIMKFFFLTHTIFDSDHTGRQHSTLGRKRWAFVKQGSGQYWSVLVVIGHAYLHGTSDRPATSSVHTPTHPLPYPARPSLLHTLSHLLRPHPNPSPPLSCTPLPSHSKPPPSFHTPTHPLPSLARPSLHTLSHPPPSTPQPIPSLIMHIPTHPLTHNASPNPGDGGITLCVYPGVTSISS</sequence>
<accession>A0AAE0YJU7</accession>
<keyword evidence="3" id="KW-1185">Reference proteome</keyword>